<dbReference type="EMBL" id="AAGPUO010000049">
    <property type="protein sequence ID" value="EBQ6860677.1"/>
    <property type="molecule type" value="Genomic_DNA"/>
</dbReference>
<keyword evidence="1" id="KW-0812">Transmembrane</keyword>
<accession>A0A5U5UZD9</accession>
<organism evidence="2">
    <name type="scientific">Salmonella enterica</name>
    <name type="common">Salmonella choleraesuis</name>
    <dbReference type="NCBI Taxonomy" id="28901"/>
    <lineage>
        <taxon>Bacteria</taxon>
        <taxon>Pseudomonadati</taxon>
        <taxon>Pseudomonadota</taxon>
        <taxon>Gammaproteobacteria</taxon>
        <taxon>Enterobacterales</taxon>
        <taxon>Enterobacteriaceae</taxon>
        <taxon>Salmonella</taxon>
    </lineage>
</organism>
<evidence type="ECO:0000313" key="2">
    <source>
        <dbReference type="EMBL" id="EBQ6860677.1"/>
    </source>
</evidence>
<feature type="transmembrane region" description="Helical" evidence="1">
    <location>
        <begin position="102"/>
        <end position="124"/>
    </location>
</feature>
<protein>
    <submittedName>
        <fullName evidence="2">Uncharacterized protein</fullName>
    </submittedName>
</protein>
<dbReference type="AlphaFoldDB" id="A0A5U5UZD9"/>
<gene>
    <name evidence="2" type="ORF">BUX03_22170</name>
</gene>
<name>A0A5U5UZD9_SALER</name>
<evidence type="ECO:0000256" key="1">
    <source>
        <dbReference type="SAM" id="Phobius"/>
    </source>
</evidence>
<feature type="transmembrane region" description="Helical" evidence="1">
    <location>
        <begin position="34"/>
        <end position="53"/>
    </location>
</feature>
<feature type="transmembrane region" description="Helical" evidence="1">
    <location>
        <begin position="7"/>
        <end position="28"/>
    </location>
</feature>
<keyword evidence="1" id="KW-0472">Membrane</keyword>
<comment type="caution">
    <text evidence="2">The sequence shown here is derived from an EMBL/GenBank/DDBJ whole genome shotgun (WGS) entry which is preliminary data.</text>
</comment>
<sequence>MNQVDIFLKVIIGIFFFIYAILFCYVISEMIGPLNYLIFFLPFIISISLCMFFKKSLKKLKSANDFLLFSSAGLGAIKLVASKLNHDSLVLNQIIDALTNSTLLLMILATAATLKASIALFEIFTNE</sequence>
<keyword evidence="1" id="KW-1133">Transmembrane helix</keyword>
<reference evidence="2" key="1">
    <citation type="submission" date="2018-07" db="EMBL/GenBank/DDBJ databases">
        <authorList>
            <consortium name="GenomeTrakr network: Whole genome sequencing for foodborne pathogen traceback"/>
        </authorList>
    </citation>
    <scope>NUCLEOTIDE SEQUENCE</scope>
    <source>
        <strain evidence="2">FDA00011140</strain>
    </source>
</reference>
<proteinExistence type="predicted"/>